<keyword evidence="2" id="KW-0732">Signal</keyword>
<accession>A0A502E302</accession>
<evidence type="ECO:0000256" key="1">
    <source>
        <dbReference type="SAM" id="MobiDB-lite"/>
    </source>
</evidence>
<gene>
    <name evidence="3" type="ORF">EAH82_04985</name>
</gene>
<proteinExistence type="predicted"/>
<reference evidence="3 4" key="1">
    <citation type="journal article" date="2019" name="Environ. Microbiol.">
        <title>Species interactions and distinct microbial communities in high Arctic permafrost affected cryosols are associated with the CH4 and CO2 gas fluxes.</title>
        <authorList>
            <person name="Altshuler I."/>
            <person name="Hamel J."/>
            <person name="Turney S."/>
            <person name="Magnuson E."/>
            <person name="Levesque R."/>
            <person name="Greer C."/>
            <person name="Whyte L.G."/>
        </authorList>
    </citation>
    <scope>NUCLEOTIDE SEQUENCE [LARGE SCALE GENOMIC DNA]</scope>
    <source>
        <strain evidence="3 4">S06.C</strain>
    </source>
</reference>
<feature type="region of interest" description="Disordered" evidence="1">
    <location>
        <begin position="19"/>
        <end position="105"/>
    </location>
</feature>
<feature type="compositionally biased region" description="Basic and acidic residues" evidence="1">
    <location>
        <begin position="83"/>
        <end position="92"/>
    </location>
</feature>
<comment type="caution">
    <text evidence="3">The sequence shown here is derived from an EMBL/GenBank/DDBJ whole genome shotgun (WGS) entry which is preliminary data.</text>
</comment>
<feature type="chain" id="PRO_5021236569" evidence="2">
    <location>
        <begin position="20"/>
        <end position="105"/>
    </location>
</feature>
<evidence type="ECO:0000313" key="3">
    <source>
        <dbReference type="EMBL" id="TPG30810.1"/>
    </source>
</evidence>
<dbReference type="Proteomes" id="UP000319212">
    <property type="component" value="Unassembled WGS sequence"/>
</dbReference>
<dbReference type="EMBL" id="RCZI01000001">
    <property type="protein sequence ID" value="TPG30810.1"/>
    <property type="molecule type" value="Genomic_DNA"/>
</dbReference>
<evidence type="ECO:0000256" key="2">
    <source>
        <dbReference type="SAM" id="SignalP"/>
    </source>
</evidence>
<dbReference type="AlphaFoldDB" id="A0A502E302"/>
<protein>
    <submittedName>
        <fullName evidence="3">Cell envelope biogenesis protein TolA</fullName>
    </submittedName>
</protein>
<organism evidence="3 4">
    <name type="scientific">Variovorax guangxiensis</name>
    <dbReference type="NCBI Taxonomy" id="1775474"/>
    <lineage>
        <taxon>Bacteria</taxon>
        <taxon>Pseudomonadati</taxon>
        <taxon>Pseudomonadota</taxon>
        <taxon>Betaproteobacteria</taxon>
        <taxon>Burkholderiales</taxon>
        <taxon>Comamonadaceae</taxon>
        <taxon>Variovorax</taxon>
    </lineage>
</organism>
<dbReference type="RefSeq" id="WP_140839133.1">
    <property type="nucleotide sequence ID" value="NZ_RCZI01000001.1"/>
</dbReference>
<name>A0A502E302_9BURK</name>
<feature type="signal peptide" evidence="2">
    <location>
        <begin position="1"/>
        <end position="19"/>
    </location>
</feature>
<dbReference type="OrthoDB" id="8857408at2"/>
<sequence>MNKLITATAIGLFAFAAHAQSNPPGAPVPPNTPGYATGKSEMAGEAKKNMRPKGMVPARGGDMPKVAEGGAIGTDRAAVAGEARAETRDARRPGKPHSMQGGTPK</sequence>
<evidence type="ECO:0000313" key="4">
    <source>
        <dbReference type="Proteomes" id="UP000319212"/>
    </source>
</evidence>